<evidence type="ECO:0000313" key="2">
    <source>
        <dbReference type="EMBL" id="CAA9366184.1"/>
    </source>
</evidence>
<feature type="region of interest" description="Disordered" evidence="1">
    <location>
        <begin position="1"/>
        <end position="262"/>
    </location>
</feature>
<dbReference type="EMBL" id="CADCTW010000220">
    <property type="protein sequence ID" value="CAA9366184.1"/>
    <property type="molecule type" value="Genomic_DNA"/>
</dbReference>
<protein>
    <submittedName>
        <fullName evidence="2">N-acetylglucosamine related transporter, NagX</fullName>
    </submittedName>
</protein>
<feature type="compositionally biased region" description="Low complexity" evidence="1">
    <location>
        <begin position="105"/>
        <end position="128"/>
    </location>
</feature>
<gene>
    <name evidence="2" type="ORF">AVDCRST_MAG68-4867</name>
</gene>
<reference evidence="2" key="1">
    <citation type="submission" date="2020-02" db="EMBL/GenBank/DDBJ databases">
        <authorList>
            <person name="Meier V. D."/>
        </authorList>
    </citation>
    <scope>NUCLEOTIDE SEQUENCE</scope>
    <source>
        <strain evidence="2">AVDCRST_MAG68</strain>
    </source>
</reference>
<feature type="compositionally biased region" description="Basic and acidic residues" evidence="1">
    <location>
        <begin position="181"/>
        <end position="197"/>
    </location>
</feature>
<feature type="non-terminal residue" evidence="2">
    <location>
        <position position="1"/>
    </location>
</feature>
<feature type="region of interest" description="Disordered" evidence="1">
    <location>
        <begin position="322"/>
        <end position="344"/>
    </location>
</feature>
<evidence type="ECO:0000256" key="1">
    <source>
        <dbReference type="SAM" id="MobiDB-lite"/>
    </source>
</evidence>
<sequence>DRDTRSSRAAGRPGVRPLRAGAPPVAGRVPRDHRGGDAAGEQPGDLERHLPAAGARGVARLDANGPDLPLLPLHRGRGDGVLARPRGGAGGATRQADGEGGGARGQAVRAGAAPGGVPILQPGPGAPAHPRRAAADRGGLRGGGGAGPLPETARPGVGHRGAPAGLLGGDEARPRPGLRRGRPEQGGELRGVRGPHADRHRPHVGVGPDLGPGGAVQHPSGHRHGAAGGVRGALAALRAPGGGEGGGDVLRGEPGAGGGAGVARRVPHQQGAVDQLVRALHGGDGAQLPGDVLLDGGRTRLPALVAPFPGVRRQRHRRVLSLRADGAHPHPGAAPRDTRAGDAEDVDLRGRVRVVALAGQRVARLRALLRPLLDRRHGDPLPAQDLLQGL</sequence>
<name>A0A6J4MQR4_9BACT</name>
<organism evidence="2">
    <name type="scientific">uncultured Gemmatimonadota bacterium</name>
    <dbReference type="NCBI Taxonomy" id="203437"/>
    <lineage>
        <taxon>Bacteria</taxon>
        <taxon>Pseudomonadati</taxon>
        <taxon>Gemmatimonadota</taxon>
        <taxon>environmental samples</taxon>
    </lineage>
</organism>
<feature type="compositionally biased region" description="Gly residues" evidence="1">
    <location>
        <begin position="240"/>
        <end position="261"/>
    </location>
</feature>
<dbReference type="AlphaFoldDB" id="A0A6J4MQR4"/>
<proteinExistence type="predicted"/>
<accession>A0A6J4MQR4</accession>
<feature type="compositionally biased region" description="Low complexity" evidence="1">
    <location>
        <begin position="322"/>
        <end position="335"/>
    </location>
</feature>
<feature type="non-terminal residue" evidence="2">
    <location>
        <position position="390"/>
    </location>
</feature>